<dbReference type="Pfam" id="PF13920">
    <property type="entry name" value="zf-C3HC4_3"/>
    <property type="match status" value="1"/>
</dbReference>
<dbReference type="InterPro" id="IPR001841">
    <property type="entry name" value="Znf_RING"/>
</dbReference>
<dbReference type="Proteomes" id="UP000315496">
    <property type="component" value="Chromosome 1"/>
</dbReference>
<dbReference type="AlphaFoldDB" id="A0A4Z1SZF5"/>
<reference evidence="8 9" key="1">
    <citation type="submission" date="2019-05" db="EMBL/GenBank/DDBJ databases">
        <title>The compact genome of Giardia muris reveals important steps in the evolution of intestinal protozoan parasites.</title>
        <authorList>
            <person name="Xu F."/>
            <person name="Jimenez-Gonzalez A."/>
            <person name="Einarsson E."/>
            <person name="Astvaldsson A."/>
            <person name="Peirasmaki D."/>
            <person name="Eckmann L."/>
            <person name="Andersson J.O."/>
            <person name="Svard S.G."/>
            <person name="Jerlstrom-Hultqvist J."/>
        </authorList>
    </citation>
    <scope>NUCLEOTIDE SEQUENCE [LARGE SCALE GENOMIC DNA]</scope>
    <source>
        <strain evidence="8 9">Roberts-Thomson</strain>
    </source>
</reference>
<dbReference type="EMBL" id="VDLU01000001">
    <property type="protein sequence ID" value="TNJ30135.1"/>
    <property type="molecule type" value="Genomic_DNA"/>
</dbReference>
<keyword evidence="2 5" id="KW-0863">Zinc-finger</keyword>
<evidence type="ECO:0000256" key="5">
    <source>
        <dbReference type="PROSITE-ProRule" id="PRU00175"/>
    </source>
</evidence>
<gene>
    <name evidence="8" type="ORF">GMRT_11064</name>
</gene>
<dbReference type="PROSITE" id="PS50297">
    <property type="entry name" value="ANK_REP_REGION"/>
    <property type="match status" value="2"/>
</dbReference>
<evidence type="ECO:0000259" key="7">
    <source>
        <dbReference type="PROSITE" id="PS50089"/>
    </source>
</evidence>
<proteinExistence type="predicted"/>
<dbReference type="SUPFAM" id="SSF57850">
    <property type="entry name" value="RING/U-box"/>
    <property type="match status" value="1"/>
</dbReference>
<dbReference type="PROSITE" id="PS50088">
    <property type="entry name" value="ANK_REPEAT"/>
    <property type="match status" value="3"/>
</dbReference>
<evidence type="ECO:0000313" key="9">
    <source>
        <dbReference type="Proteomes" id="UP000315496"/>
    </source>
</evidence>
<comment type="caution">
    <text evidence="8">The sequence shown here is derived from an EMBL/GenBank/DDBJ whole genome shotgun (WGS) entry which is preliminary data.</text>
</comment>
<dbReference type="Gene3D" id="1.25.40.20">
    <property type="entry name" value="Ankyrin repeat-containing domain"/>
    <property type="match status" value="3"/>
</dbReference>
<organism evidence="8 9">
    <name type="scientific">Giardia muris</name>
    <dbReference type="NCBI Taxonomy" id="5742"/>
    <lineage>
        <taxon>Eukaryota</taxon>
        <taxon>Metamonada</taxon>
        <taxon>Diplomonadida</taxon>
        <taxon>Hexamitidae</taxon>
        <taxon>Giardiinae</taxon>
        <taxon>Giardia</taxon>
    </lineage>
</organism>
<feature type="repeat" description="ANK" evidence="4">
    <location>
        <begin position="94"/>
        <end position="115"/>
    </location>
</feature>
<keyword evidence="1" id="KW-0479">Metal-binding</keyword>
<protein>
    <submittedName>
        <fullName evidence="8">Ankyrin repeat protein 2</fullName>
    </submittedName>
</protein>
<keyword evidence="6" id="KW-0175">Coiled coil</keyword>
<dbReference type="Gene3D" id="3.30.40.10">
    <property type="entry name" value="Zinc/RING finger domain, C3HC4 (zinc finger)"/>
    <property type="match status" value="1"/>
</dbReference>
<dbReference type="InterPro" id="IPR002110">
    <property type="entry name" value="Ankyrin_rpt"/>
</dbReference>
<feature type="domain" description="RING-type" evidence="7">
    <location>
        <begin position="508"/>
        <end position="545"/>
    </location>
</feature>
<dbReference type="InterPro" id="IPR013083">
    <property type="entry name" value="Znf_RING/FYVE/PHD"/>
</dbReference>
<evidence type="ECO:0000256" key="2">
    <source>
        <dbReference type="ARBA" id="ARBA00022771"/>
    </source>
</evidence>
<dbReference type="PANTHER" id="PTHR24120:SF4">
    <property type="entry name" value="GH07239P"/>
    <property type="match status" value="1"/>
</dbReference>
<dbReference type="SUPFAM" id="SSF48403">
    <property type="entry name" value="Ankyrin repeat"/>
    <property type="match status" value="1"/>
</dbReference>
<dbReference type="OrthoDB" id="426293at2759"/>
<dbReference type="VEuPathDB" id="GiardiaDB:GMRT_11064"/>
<dbReference type="PANTHER" id="PTHR24120">
    <property type="entry name" value="GH07239P"/>
    <property type="match status" value="1"/>
</dbReference>
<evidence type="ECO:0000256" key="1">
    <source>
        <dbReference type="ARBA" id="ARBA00022723"/>
    </source>
</evidence>
<feature type="repeat" description="ANK" evidence="4">
    <location>
        <begin position="236"/>
        <end position="262"/>
    </location>
</feature>
<name>A0A4Z1SZF5_GIAMU</name>
<dbReference type="Pfam" id="PF12796">
    <property type="entry name" value="Ank_2"/>
    <property type="match status" value="2"/>
</dbReference>
<feature type="coiled-coil region" evidence="6">
    <location>
        <begin position="395"/>
        <end position="450"/>
    </location>
</feature>
<sequence>MACYSALVEAAQVGDITKLHANLSAAGEGTGYEETALMHAARYGHTECVQALLEREACMQRSGGMTALMLSAKFGFTDCVALLLRAEAGISTNNGTTALMIAVTTGNLQCVELLLPEAGRQDGLFKCSALMHAARYGYQPIVEALLPYERGLRDNAGRGADWYAKFDAIDPSTRMHIQNGHDHIYNYLLKEDADEYAPIRAFSPTKEFALLRFYIYTDRLAEVEHLASCGHHCDSDGKTALMYAAELGRLKLVTHLISSGLNRQDKRGWTALSYAVHSGHVNVARMLLPEAQLLNLAGESVLDIALSSAGTRQQKGNRRRFLTLLRYHIATIQQNKEVRNTTGNISLENASKASEVQPPHPHTSFKRTRCVIPNVSKGIPRDIDELTTRIEKSLQTSTQQSLEMLEEQIKQAQDSLTAKRLHTEVLKRRIDDLNREGRNIDQRLEALTSDLHAIESRTALLNSKLRIVPIMHNFAGYTKDELELLETNLFASLQAVMQESDLIQLRLCVVCLAQSRSIIFDPCSHLCVCQECAESLIGRQCPLCRTPIHGTLRVNLQVVS</sequence>
<dbReference type="Pfam" id="PF00023">
    <property type="entry name" value="Ank"/>
    <property type="match status" value="1"/>
</dbReference>
<dbReference type="FunFam" id="1.10.1170.10:FF:000002">
    <property type="entry name" value="Baculoviral IAP repeat containing 7"/>
    <property type="match status" value="1"/>
</dbReference>
<evidence type="ECO:0000256" key="6">
    <source>
        <dbReference type="SAM" id="Coils"/>
    </source>
</evidence>
<evidence type="ECO:0000256" key="3">
    <source>
        <dbReference type="ARBA" id="ARBA00022833"/>
    </source>
</evidence>
<keyword evidence="9" id="KW-1185">Reference proteome</keyword>
<evidence type="ECO:0000313" key="8">
    <source>
        <dbReference type="EMBL" id="TNJ30135.1"/>
    </source>
</evidence>
<evidence type="ECO:0000256" key="4">
    <source>
        <dbReference type="PROSITE-ProRule" id="PRU00023"/>
    </source>
</evidence>
<feature type="repeat" description="ANK" evidence="4">
    <location>
        <begin position="267"/>
        <end position="299"/>
    </location>
</feature>
<keyword evidence="4" id="KW-0040">ANK repeat</keyword>
<dbReference type="SMART" id="SM00248">
    <property type="entry name" value="ANK"/>
    <property type="match status" value="6"/>
</dbReference>
<dbReference type="InterPro" id="IPR036770">
    <property type="entry name" value="Ankyrin_rpt-contain_sf"/>
</dbReference>
<dbReference type="GO" id="GO:0008270">
    <property type="term" value="F:zinc ion binding"/>
    <property type="evidence" value="ECO:0007669"/>
    <property type="project" value="UniProtKB-KW"/>
</dbReference>
<dbReference type="PROSITE" id="PS50089">
    <property type="entry name" value="ZF_RING_2"/>
    <property type="match status" value="1"/>
</dbReference>
<accession>A0A4Z1SZF5</accession>
<keyword evidence="3" id="KW-0862">Zinc</keyword>